<comment type="caution">
    <text evidence="3">The sequence shown here is derived from an EMBL/GenBank/DDBJ whole genome shotgun (WGS) entry which is preliminary data.</text>
</comment>
<evidence type="ECO:0000313" key="4">
    <source>
        <dbReference type="Proteomes" id="UP001642464"/>
    </source>
</evidence>
<dbReference type="InterPro" id="IPR000228">
    <property type="entry name" value="RNA3'_term_phos_cyc"/>
</dbReference>
<organism evidence="3 4">
    <name type="scientific">Durusdinium trenchii</name>
    <dbReference type="NCBI Taxonomy" id="1381693"/>
    <lineage>
        <taxon>Eukaryota</taxon>
        <taxon>Sar</taxon>
        <taxon>Alveolata</taxon>
        <taxon>Dinophyceae</taxon>
        <taxon>Suessiales</taxon>
        <taxon>Symbiodiniaceae</taxon>
        <taxon>Durusdinium</taxon>
    </lineage>
</organism>
<evidence type="ECO:0000256" key="1">
    <source>
        <dbReference type="SAM" id="MobiDB-lite"/>
    </source>
</evidence>
<dbReference type="PANTHER" id="PTHR11096">
    <property type="entry name" value="RNA 3' TERMINAL PHOSPHATE CYCLASE"/>
    <property type="match status" value="1"/>
</dbReference>
<evidence type="ECO:0000259" key="2">
    <source>
        <dbReference type="Pfam" id="PF01137"/>
    </source>
</evidence>
<proteinExistence type="predicted"/>
<gene>
    <name evidence="3" type="ORF">SCF082_LOCUS44581</name>
</gene>
<dbReference type="SUPFAM" id="SSF55205">
    <property type="entry name" value="EPT/RTPC-like"/>
    <property type="match status" value="1"/>
</dbReference>
<dbReference type="InterPro" id="IPR037136">
    <property type="entry name" value="RNA3'_phos_cyclase_dom_sf"/>
</dbReference>
<feature type="non-terminal residue" evidence="3">
    <location>
        <position position="1"/>
    </location>
</feature>
<feature type="compositionally biased region" description="Basic and acidic residues" evidence="1">
    <location>
        <begin position="249"/>
        <end position="264"/>
    </location>
</feature>
<dbReference type="InterPro" id="IPR023797">
    <property type="entry name" value="RNA3'_phos_cyclase_dom"/>
</dbReference>
<dbReference type="InterPro" id="IPR013792">
    <property type="entry name" value="RNA3'P_cycl/enolpyr_Trfase_a/b"/>
</dbReference>
<dbReference type="EMBL" id="CAXAMM010040699">
    <property type="protein sequence ID" value="CAK9094884.1"/>
    <property type="molecule type" value="Genomic_DNA"/>
</dbReference>
<sequence length="312" mass="33577">ICPGGPSWAGNDTSAGANCTGCAADGQWTAADRWRFTRRPGMWIVRGVGGGQLLRNSVAYAVTLQRGVCIKNVRGGRSTPGLRPGHLAALDALASISKARFEGGVVGSAHVTFHPLSPVQCTEEGPLEVDAGTGGSTMLMLQALLPCMLADSKNREVEVIFKGGTNVCSPPGKGQVDYVQLVLFPMLRQLFGVRVQMEVTEVGEIRKADIDGDWKQLPWTITISIWELLDAALEVTPWDVSWCRRSRSHRGDRGASDAMDHPEEGFPAVPVDQGKGTMAEVVGEEAVRHAWAAFERGGCCDEHLEACWLKAL</sequence>
<dbReference type="Proteomes" id="UP001642464">
    <property type="component" value="Unassembled WGS sequence"/>
</dbReference>
<name>A0ABP0R3T5_9DINO</name>
<protein>
    <submittedName>
        <fullName evidence="3">RNA 3'-terminal phosphate cyclase (RNA cyclase) (RNA-3'-phosphate cyclase)</fullName>
    </submittedName>
</protein>
<dbReference type="Gene3D" id="3.65.10.20">
    <property type="entry name" value="RNA 3'-terminal phosphate cyclase domain"/>
    <property type="match status" value="1"/>
</dbReference>
<dbReference type="PANTHER" id="PTHR11096:SF0">
    <property type="entry name" value="RNA 3'-TERMINAL PHOSPHATE CYCLASE"/>
    <property type="match status" value="1"/>
</dbReference>
<reference evidence="3 4" key="1">
    <citation type="submission" date="2024-02" db="EMBL/GenBank/DDBJ databases">
        <authorList>
            <person name="Chen Y."/>
            <person name="Shah S."/>
            <person name="Dougan E. K."/>
            <person name="Thang M."/>
            <person name="Chan C."/>
        </authorList>
    </citation>
    <scope>NUCLEOTIDE SEQUENCE [LARGE SCALE GENOMIC DNA]</scope>
</reference>
<keyword evidence="4" id="KW-1185">Reference proteome</keyword>
<evidence type="ECO:0000313" key="3">
    <source>
        <dbReference type="EMBL" id="CAK9094884.1"/>
    </source>
</evidence>
<feature type="domain" description="RNA 3'-terminal phosphate cyclase" evidence="2">
    <location>
        <begin position="47"/>
        <end position="207"/>
    </location>
</feature>
<dbReference type="Pfam" id="PF01137">
    <property type="entry name" value="RTC"/>
    <property type="match status" value="1"/>
</dbReference>
<accession>A0ABP0R3T5</accession>
<feature type="region of interest" description="Disordered" evidence="1">
    <location>
        <begin position="247"/>
        <end position="273"/>
    </location>
</feature>